<evidence type="ECO:0000313" key="4">
    <source>
        <dbReference type="Proteomes" id="UP000242474"/>
    </source>
</evidence>
<evidence type="ECO:0000256" key="2">
    <source>
        <dbReference type="SAM" id="MobiDB-lite"/>
    </source>
</evidence>
<dbReference type="InterPro" id="IPR011990">
    <property type="entry name" value="TPR-like_helical_dom_sf"/>
</dbReference>
<proteinExistence type="predicted"/>
<protein>
    <submittedName>
        <fullName evidence="3">Uncharacterized protein</fullName>
    </submittedName>
</protein>
<evidence type="ECO:0000313" key="3">
    <source>
        <dbReference type="EMBL" id="PIA15915.1"/>
    </source>
</evidence>
<keyword evidence="4" id="KW-1185">Reference proteome</keyword>
<dbReference type="InterPro" id="IPR051222">
    <property type="entry name" value="PPR/CCM1_RNA-binding"/>
</dbReference>
<name>A0A2G5BA78_COERN</name>
<keyword evidence="1" id="KW-0677">Repeat</keyword>
<dbReference type="EMBL" id="KZ303503">
    <property type="protein sequence ID" value="PIA15915.1"/>
    <property type="molecule type" value="Genomic_DNA"/>
</dbReference>
<dbReference type="STRING" id="763665.A0A2G5BA78"/>
<evidence type="ECO:0000256" key="1">
    <source>
        <dbReference type="ARBA" id="ARBA00022737"/>
    </source>
</evidence>
<dbReference type="OrthoDB" id="185373at2759"/>
<dbReference type="Gene3D" id="1.25.40.10">
    <property type="entry name" value="Tetratricopeptide repeat domain"/>
    <property type="match status" value="1"/>
</dbReference>
<accession>A0A2G5BA78</accession>
<organism evidence="3 4">
    <name type="scientific">Coemansia reversa (strain ATCC 12441 / NRRL 1564)</name>
    <dbReference type="NCBI Taxonomy" id="763665"/>
    <lineage>
        <taxon>Eukaryota</taxon>
        <taxon>Fungi</taxon>
        <taxon>Fungi incertae sedis</taxon>
        <taxon>Zoopagomycota</taxon>
        <taxon>Kickxellomycotina</taxon>
        <taxon>Kickxellomycetes</taxon>
        <taxon>Kickxellales</taxon>
        <taxon>Kickxellaceae</taxon>
        <taxon>Coemansia</taxon>
    </lineage>
</organism>
<reference evidence="3 4" key="1">
    <citation type="journal article" date="2015" name="Genome Biol. Evol.">
        <title>Phylogenomic analyses indicate that early fungi evolved digesting cell walls of algal ancestors of land plants.</title>
        <authorList>
            <person name="Chang Y."/>
            <person name="Wang S."/>
            <person name="Sekimoto S."/>
            <person name="Aerts A.L."/>
            <person name="Choi C."/>
            <person name="Clum A."/>
            <person name="LaButti K.M."/>
            <person name="Lindquist E.A."/>
            <person name="Yee Ngan C."/>
            <person name="Ohm R.A."/>
            <person name="Salamov A.A."/>
            <person name="Grigoriev I.V."/>
            <person name="Spatafora J.W."/>
            <person name="Berbee M.L."/>
        </authorList>
    </citation>
    <scope>NUCLEOTIDE SEQUENCE [LARGE SCALE GENOMIC DNA]</scope>
    <source>
        <strain evidence="3 4">NRRL 1564</strain>
    </source>
</reference>
<dbReference type="AlphaFoldDB" id="A0A2G5BA78"/>
<dbReference type="PANTHER" id="PTHR47942:SF63">
    <property type="entry name" value="PENTATRICOPEPTIDE REPEAT-CONTAINING PROTEIN"/>
    <property type="match status" value="1"/>
</dbReference>
<dbReference type="Proteomes" id="UP000242474">
    <property type="component" value="Unassembled WGS sequence"/>
</dbReference>
<feature type="region of interest" description="Disordered" evidence="2">
    <location>
        <begin position="64"/>
        <end position="101"/>
    </location>
</feature>
<dbReference type="PANTHER" id="PTHR47942">
    <property type="entry name" value="TETRATRICOPEPTIDE REPEAT (TPR)-LIKE SUPERFAMILY PROTEIN-RELATED"/>
    <property type="match status" value="1"/>
</dbReference>
<gene>
    <name evidence="3" type="ORF">COEREDRAFT_97819</name>
</gene>
<sequence length="750" mass="84472">MIACTCIARQAEQTTRQGQKGWWRLVEAVCPQQVLLANQSAKGVKRGRLQVKALWNVRRTSQQRQMATNATALKDRRPTHLAGAEDAEESTRRRRGELGKTTELQQLEETPCWLWKQVSRSNLEAIVRAYPKQRTRLVGELKQQHVHQRDLRRLHLRLRRAAESREQVAEIEERRAVYETIVRIIEDMRQLGMRVGATEIEALVQALGLLGQHRRAIEAWQAGIAWAQGVQHLFRQTHRHALAAAVALKDARVVRDVYDSAMRAMAVSRAQAGQEKQQRPGRDFFWALFPGQTHVPRKPSNFAWTDSDDGVWEPARLRAAFLARLLSDVRAWAADDRRLQQRTAQYLVRALFSEGRRDEALSVYAEAGAATREMVCEAVHGLGRQGQIETAYNVLAGAAREQRSIFAWNAYLDGLLGSMRWGSRAAQWPQAVLARMARVMTQMDADGATPDAATHSIWLRACFRAGRWQLAARYFAQHSAATGPSAACWDVLLRGLLTADSSAAQRAGWRLIDSLERRGALPTDRRLADTVLQYVLLLVTAHAEPAFRPDWALVDRAFAWAGGRLPRMRKHTYAVVIGGLVRGGRLGGALEVHAAMCARALWPPLAVNCMLVRAIAASELLLPHGNLQRAIFYASAFTEEKLPWQHRGAAYAALLRLAMQHRAFDVVWNIVDRHYPALGGADSLPRPFPDAHMYSMALNSAALLGAHDQHRLLLARMRCHIPLVELYAPLAARRMVHIYRRFAGQHHDLY</sequence>